<dbReference type="Pfam" id="PF00464">
    <property type="entry name" value="SHMT"/>
    <property type="match status" value="1"/>
</dbReference>
<dbReference type="InterPro" id="IPR015422">
    <property type="entry name" value="PyrdxlP-dep_Trfase_small"/>
</dbReference>
<dbReference type="InterPro" id="IPR001085">
    <property type="entry name" value="Ser_HO-MeTrfase"/>
</dbReference>
<dbReference type="GO" id="GO:0019264">
    <property type="term" value="P:glycine biosynthetic process from serine"/>
    <property type="evidence" value="ECO:0007669"/>
    <property type="project" value="InterPro"/>
</dbReference>
<proteinExistence type="inferred from homology"/>
<dbReference type="GO" id="GO:0004372">
    <property type="term" value="F:glycine hydroxymethyltransferase activity"/>
    <property type="evidence" value="ECO:0007669"/>
    <property type="project" value="InterPro"/>
</dbReference>
<organism evidence="7">
    <name type="scientific">marine sediment metagenome</name>
    <dbReference type="NCBI Taxonomy" id="412755"/>
    <lineage>
        <taxon>unclassified sequences</taxon>
        <taxon>metagenomes</taxon>
        <taxon>ecological metagenomes</taxon>
    </lineage>
</organism>
<dbReference type="PROSITE" id="PS00096">
    <property type="entry name" value="SHMT"/>
    <property type="match status" value="1"/>
</dbReference>
<comment type="caution">
    <text evidence="7">The sequence shown here is derived from an EMBL/GenBank/DDBJ whole genome shotgun (WGS) entry which is preliminary data.</text>
</comment>
<name>X0WLF8_9ZZZZ</name>
<keyword evidence="4" id="KW-0808">Transferase</keyword>
<dbReference type="Gene3D" id="3.40.640.10">
    <property type="entry name" value="Type I PLP-dependent aspartate aminotransferase-like (Major domain)"/>
    <property type="match status" value="1"/>
</dbReference>
<dbReference type="GO" id="GO:0035999">
    <property type="term" value="P:tetrahydrofolate interconversion"/>
    <property type="evidence" value="ECO:0007669"/>
    <property type="project" value="InterPro"/>
</dbReference>
<evidence type="ECO:0000313" key="7">
    <source>
        <dbReference type="EMBL" id="GAG13516.1"/>
    </source>
</evidence>
<dbReference type="GO" id="GO:0005829">
    <property type="term" value="C:cytosol"/>
    <property type="evidence" value="ECO:0007669"/>
    <property type="project" value="TreeGrafter"/>
</dbReference>
<feature type="non-terminal residue" evidence="7">
    <location>
        <position position="269"/>
    </location>
</feature>
<feature type="domain" description="Serine hydroxymethyltransferase-like" evidence="6">
    <location>
        <begin position="1"/>
        <end position="236"/>
    </location>
</feature>
<evidence type="ECO:0000256" key="4">
    <source>
        <dbReference type="ARBA" id="ARBA00022679"/>
    </source>
</evidence>
<keyword evidence="3" id="KW-0554">One-carbon metabolism</keyword>
<dbReference type="PANTHER" id="PTHR11680">
    <property type="entry name" value="SERINE HYDROXYMETHYLTRANSFERASE"/>
    <property type="match status" value="1"/>
</dbReference>
<dbReference type="GO" id="GO:0030170">
    <property type="term" value="F:pyridoxal phosphate binding"/>
    <property type="evidence" value="ECO:0007669"/>
    <property type="project" value="InterPro"/>
</dbReference>
<dbReference type="InterPro" id="IPR015424">
    <property type="entry name" value="PyrdxlP-dep_Trfase"/>
</dbReference>
<reference evidence="7" key="1">
    <citation type="journal article" date="2014" name="Front. Microbiol.">
        <title>High frequency of phylogenetically diverse reductive dehalogenase-homologous genes in deep subseafloor sedimentary metagenomes.</title>
        <authorList>
            <person name="Kawai M."/>
            <person name="Futagami T."/>
            <person name="Toyoda A."/>
            <person name="Takaki Y."/>
            <person name="Nishi S."/>
            <person name="Hori S."/>
            <person name="Arai W."/>
            <person name="Tsubouchi T."/>
            <person name="Morono Y."/>
            <person name="Uchiyama I."/>
            <person name="Ito T."/>
            <person name="Fujiyama A."/>
            <person name="Inagaki F."/>
            <person name="Takami H."/>
        </authorList>
    </citation>
    <scope>NUCLEOTIDE SEQUENCE</scope>
    <source>
        <strain evidence="7">Expedition CK06-06</strain>
    </source>
</reference>
<dbReference type="SUPFAM" id="SSF53383">
    <property type="entry name" value="PLP-dependent transferases"/>
    <property type="match status" value="1"/>
</dbReference>
<feature type="non-terminal residue" evidence="7">
    <location>
        <position position="1"/>
    </location>
</feature>
<evidence type="ECO:0000256" key="3">
    <source>
        <dbReference type="ARBA" id="ARBA00022563"/>
    </source>
</evidence>
<accession>X0WLF8</accession>
<comment type="similarity">
    <text evidence="2">Belongs to the SHMT family.</text>
</comment>
<evidence type="ECO:0000256" key="1">
    <source>
        <dbReference type="ARBA" id="ARBA00001933"/>
    </source>
</evidence>
<dbReference type="CDD" id="cd00378">
    <property type="entry name" value="SHMT"/>
    <property type="match status" value="1"/>
</dbReference>
<dbReference type="InterPro" id="IPR049943">
    <property type="entry name" value="Ser_HO-MeTrfase-like"/>
</dbReference>
<keyword evidence="5" id="KW-0663">Pyridoxal phosphate</keyword>
<sequence>VSKTTELLDYDLIESIAKKRKPKMLQAGFTAYPRTIDFKRMREIADSVSAYLWVDMAHFAGLVAGGAHPSPMPYADVVTTTSHKTLRGPRGAMILCRKELAKKIDKAVFPGLQGGPHDHTIAGIAVALGEALKPSFKDYAHQVVKNARALAKGLVRGGIRPVSGGTDTHLVLADLTAKNVTGKIAEHALDHAGIYVNKNEIPYDRRKPWDPSGIRLGSPVLTSRRMKEKEMAVVAAALSKVIDNVDDEKVLVEVRKDIFELCSKFPIYD</sequence>
<evidence type="ECO:0000259" key="6">
    <source>
        <dbReference type="Pfam" id="PF00464"/>
    </source>
</evidence>
<evidence type="ECO:0000256" key="2">
    <source>
        <dbReference type="ARBA" id="ARBA00006376"/>
    </source>
</evidence>
<dbReference type="PANTHER" id="PTHR11680:SF35">
    <property type="entry name" value="SERINE HYDROXYMETHYLTRANSFERASE 1"/>
    <property type="match status" value="1"/>
</dbReference>
<protein>
    <recommendedName>
        <fullName evidence="6">Serine hydroxymethyltransferase-like domain-containing protein</fullName>
    </recommendedName>
</protein>
<evidence type="ECO:0000256" key="5">
    <source>
        <dbReference type="ARBA" id="ARBA00022898"/>
    </source>
</evidence>
<dbReference type="AlphaFoldDB" id="X0WLF8"/>
<dbReference type="InterPro" id="IPR039429">
    <property type="entry name" value="SHMT-like_dom"/>
</dbReference>
<comment type="cofactor">
    <cofactor evidence="1">
        <name>pyridoxal 5'-phosphate</name>
        <dbReference type="ChEBI" id="CHEBI:597326"/>
    </cofactor>
</comment>
<dbReference type="InterPro" id="IPR015421">
    <property type="entry name" value="PyrdxlP-dep_Trfase_major"/>
</dbReference>
<dbReference type="NCBIfam" id="NF000586">
    <property type="entry name" value="PRK00011.1"/>
    <property type="match status" value="1"/>
</dbReference>
<gene>
    <name evidence="7" type="ORF">S01H1_37720</name>
</gene>
<dbReference type="Gene3D" id="3.90.1150.10">
    <property type="entry name" value="Aspartate Aminotransferase, domain 1"/>
    <property type="match status" value="1"/>
</dbReference>
<dbReference type="InterPro" id="IPR019798">
    <property type="entry name" value="Ser_HO-MeTrfase_PLP_BS"/>
</dbReference>
<dbReference type="EMBL" id="BARS01023698">
    <property type="protein sequence ID" value="GAG13516.1"/>
    <property type="molecule type" value="Genomic_DNA"/>
</dbReference>